<reference evidence="1 2" key="1">
    <citation type="submission" date="2022-12" db="EMBL/GenBank/DDBJ databases">
        <title>Chromosome-level genome of Tegillarca granosa.</title>
        <authorList>
            <person name="Kim J."/>
        </authorList>
    </citation>
    <scope>NUCLEOTIDE SEQUENCE [LARGE SCALE GENOMIC DNA]</scope>
    <source>
        <strain evidence="1">Teg-2019</strain>
        <tissue evidence="1">Adductor muscle</tissue>
    </source>
</reference>
<sequence>MAVSKSGYIVWRLYKDTVYVGTRVTAKRPEGLKWEEAVREVQYIAVDDSCAWYIKLNGDIMLQKGLSKDRPCFKAKKIPCSFNLKQIICQAGVVWGLTDNYNIVYRSGVTKSCVEGTDWTPVQTDLLFSCITFGDGNIVWAMDVLGRICFTSNVSMETPTGEGRWWQV</sequence>
<dbReference type="PANTHER" id="PTHR23287">
    <property type="entry name" value="RUBY-EYE2-LIKE PROTEIN"/>
    <property type="match status" value="1"/>
</dbReference>
<proteinExistence type="predicted"/>
<evidence type="ECO:0000313" key="1">
    <source>
        <dbReference type="EMBL" id="KAJ8308927.1"/>
    </source>
</evidence>
<keyword evidence="2" id="KW-1185">Reference proteome</keyword>
<comment type="caution">
    <text evidence="1">The sequence shown here is derived from an EMBL/GenBank/DDBJ whole genome shotgun (WGS) entry which is preliminary data.</text>
</comment>
<dbReference type="Pfam" id="PF06462">
    <property type="entry name" value="Hyd_WA"/>
    <property type="match status" value="1"/>
</dbReference>
<evidence type="ECO:0000313" key="2">
    <source>
        <dbReference type="Proteomes" id="UP001217089"/>
    </source>
</evidence>
<dbReference type="PANTHER" id="PTHR23287:SF16">
    <property type="entry name" value="TECTONIN BETA-PROPELLER REPEAT-CONTAINING PROTEIN 2"/>
    <property type="match status" value="1"/>
</dbReference>
<dbReference type="InterPro" id="IPR006624">
    <property type="entry name" value="Beta-propeller_rpt_TECPR"/>
</dbReference>
<name>A0ABQ9EY56_TEGGR</name>
<protein>
    <submittedName>
        <fullName evidence="1">Uncharacterized protein</fullName>
    </submittedName>
</protein>
<accession>A0ABQ9EY56</accession>
<gene>
    <name evidence="1" type="ORF">KUTeg_013801</name>
</gene>
<dbReference type="EMBL" id="JARBDR010000657">
    <property type="protein sequence ID" value="KAJ8308927.1"/>
    <property type="molecule type" value="Genomic_DNA"/>
</dbReference>
<organism evidence="1 2">
    <name type="scientific">Tegillarca granosa</name>
    <name type="common">Malaysian cockle</name>
    <name type="synonym">Anadara granosa</name>
    <dbReference type="NCBI Taxonomy" id="220873"/>
    <lineage>
        <taxon>Eukaryota</taxon>
        <taxon>Metazoa</taxon>
        <taxon>Spiralia</taxon>
        <taxon>Lophotrochozoa</taxon>
        <taxon>Mollusca</taxon>
        <taxon>Bivalvia</taxon>
        <taxon>Autobranchia</taxon>
        <taxon>Pteriomorphia</taxon>
        <taxon>Arcoida</taxon>
        <taxon>Arcoidea</taxon>
        <taxon>Arcidae</taxon>
        <taxon>Tegillarca</taxon>
    </lineage>
</organism>
<dbReference type="Proteomes" id="UP001217089">
    <property type="component" value="Unassembled WGS sequence"/>
</dbReference>